<dbReference type="AlphaFoldDB" id="A0A1A9UHW8"/>
<name>A0A1A9UHW8_GLOAU</name>
<dbReference type="VEuPathDB" id="VectorBase:GAUT005372"/>
<dbReference type="Proteomes" id="UP000078200">
    <property type="component" value="Unassembled WGS sequence"/>
</dbReference>
<feature type="compositionally biased region" description="Low complexity" evidence="1">
    <location>
        <begin position="15"/>
        <end position="28"/>
    </location>
</feature>
<accession>A0A1A9UHW8</accession>
<protein>
    <submittedName>
        <fullName evidence="2">Uncharacterized protein</fullName>
    </submittedName>
</protein>
<organism evidence="2 3">
    <name type="scientific">Glossina austeni</name>
    <name type="common">Savannah tsetse fly</name>
    <dbReference type="NCBI Taxonomy" id="7395"/>
    <lineage>
        <taxon>Eukaryota</taxon>
        <taxon>Metazoa</taxon>
        <taxon>Ecdysozoa</taxon>
        <taxon>Arthropoda</taxon>
        <taxon>Hexapoda</taxon>
        <taxon>Insecta</taxon>
        <taxon>Pterygota</taxon>
        <taxon>Neoptera</taxon>
        <taxon>Endopterygota</taxon>
        <taxon>Diptera</taxon>
        <taxon>Brachycera</taxon>
        <taxon>Muscomorpha</taxon>
        <taxon>Hippoboscoidea</taxon>
        <taxon>Glossinidae</taxon>
        <taxon>Glossina</taxon>
    </lineage>
</organism>
<keyword evidence="3" id="KW-1185">Reference proteome</keyword>
<evidence type="ECO:0000256" key="1">
    <source>
        <dbReference type="SAM" id="MobiDB-lite"/>
    </source>
</evidence>
<sequence>MSYTELESGYQDLRQQSSQQAAANSSQQTHHVLLAGGSDRQQPCPGFFVGHDGNMVTSRSCQSAQYPAVKYTLVYEVTILQFAVDKEIS</sequence>
<reference evidence="2" key="1">
    <citation type="submission" date="2020-05" db="UniProtKB">
        <authorList>
            <consortium name="EnsemblMetazoa"/>
        </authorList>
    </citation>
    <scope>IDENTIFICATION</scope>
    <source>
        <strain evidence="2">TTRI</strain>
    </source>
</reference>
<dbReference type="EnsemblMetazoa" id="GAUT005372-RA">
    <property type="protein sequence ID" value="GAUT005372-PA"/>
    <property type="gene ID" value="GAUT005372"/>
</dbReference>
<evidence type="ECO:0000313" key="2">
    <source>
        <dbReference type="EnsemblMetazoa" id="GAUT005372-PA"/>
    </source>
</evidence>
<evidence type="ECO:0000313" key="3">
    <source>
        <dbReference type="Proteomes" id="UP000078200"/>
    </source>
</evidence>
<proteinExistence type="predicted"/>
<feature type="region of interest" description="Disordered" evidence="1">
    <location>
        <begin position="1"/>
        <end position="31"/>
    </location>
</feature>